<keyword evidence="2" id="KW-0067">ATP-binding</keyword>
<dbReference type="KEGG" id="msub:BK009_03210"/>
<dbReference type="GO" id="GO:0043138">
    <property type="term" value="F:3'-5' DNA helicase activity"/>
    <property type="evidence" value="ECO:0007669"/>
    <property type="project" value="TreeGrafter"/>
</dbReference>
<keyword evidence="1" id="KW-0547">Nucleotide-binding</keyword>
<dbReference type="GO" id="GO:0036297">
    <property type="term" value="P:interstrand cross-link repair"/>
    <property type="evidence" value="ECO:0007669"/>
    <property type="project" value="TreeGrafter"/>
</dbReference>
<dbReference type="SUPFAM" id="SSF52540">
    <property type="entry name" value="P-loop containing nucleoside triphosphate hydrolases"/>
    <property type="match status" value="1"/>
</dbReference>
<sequence>MLKNVLETLEKNRIFRRKVEHIETLNPRKAEYGEVEDLPEPIQKYLADSRIRLYQHQVLATQRIREGENVLITTPTASGKTLAFNLAIIEALSRDEEATALYIYPAKALANDQLSVLKHLESSCTIDFKPNIYDGDTPRDIRPWIKENSRLILTNPYMLHLILGWHHQWARFYRNLKYVVIDEAHHYRGVFGSNVAFLIRRLRRICNHYGSYPQFILSSATLANPDEFSRNLVGMDFQEVNQDTSPSGKKHFILYNPFAKWGDLSTHQETSNLFQLMVLNDMQTLCFTISRKMAELIAMWAKKELNQHNPELVDRITAYRSGYLASERRKIETGLKTGKLVGVTCTNALELGVDIGSLDGVIISGYPGTMISTWQQAGRAGRGENESLIIMVAFENALDQYLMKHPEFLFHKSHENAVIDLHNKKITNGHLLCATKELPLTLDDFQRYFDADFDSLEGLRQEGLLKETDNGLTYVGRKDPAFSISLDQISSDHFKVFHDKRLMETMDRQHAYSEAHEGAVLINQGETYIVDSFNLPQRSINVKKMDVDYHTQALKNVDVSIVKELDKRKIGNFEVYFGEVKVTQDFYKYKTMIYGKTLSTHNLELPPLKYHTRGLWFTIPGMVADSLENIFTKKDAYAGSLHGAEHALISMFPLLVLCDRFDIGGLSTNYHPETGKATIFIYDAYEGGIGLSEKAVEVMEKLVEVTRDMVKSCQCSKGCPTCIYSPKCGNDNKPLHKNGTIFLLDAILKMIKCEKMDLPTESILEHPPHITGPVKTQAIGGEGYQEFENPRNLTKKGESFYFNGNHQEALKCFQKVIEMDENNLTAWKYRGMILEHQDDHQGAIESFKKALEIHKEDDETFYYLAVSHYNNGDLDECKNTSKKLIKRRKDWDDAWCILAMSLQALGDEEEAVKAYQKALSINPLNEDAADNLNELLD</sequence>
<dbReference type="InterPro" id="IPR055227">
    <property type="entry name" value="HRQ1_WHD"/>
</dbReference>
<dbReference type="Pfam" id="PF00271">
    <property type="entry name" value="Helicase_C"/>
    <property type="match status" value="1"/>
</dbReference>
<dbReference type="Proteomes" id="UP000591058">
    <property type="component" value="Unassembled WGS sequence"/>
</dbReference>
<name>A0A2H4VNU6_9EURY</name>
<dbReference type="SMART" id="SM00490">
    <property type="entry name" value="HELICc"/>
    <property type="match status" value="1"/>
</dbReference>
<dbReference type="Pfam" id="PF13174">
    <property type="entry name" value="TPR_6"/>
    <property type="match status" value="1"/>
</dbReference>
<evidence type="ECO:0000256" key="2">
    <source>
        <dbReference type="ARBA" id="ARBA00022840"/>
    </source>
</evidence>
<dbReference type="Proteomes" id="UP000232631">
    <property type="component" value="Chromosome"/>
</dbReference>
<dbReference type="Pfam" id="PF09369">
    <property type="entry name" value="MZB"/>
    <property type="match status" value="1"/>
</dbReference>
<dbReference type="Pfam" id="PF00270">
    <property type="entry name" value="DEAD"/>
    <property type="match status" value="1"/>
</dbReference>
<feature type="repeat" description="TPR" evidence="3">
    <location>
        <begin position="892"/>
        <end position="925"/>
    </location>
</feature>
<dbReference type="SMART" id="SM00028">
    <property type="entry name" value="TPR"/>
    <property type="match status" value="4"/>
</dbReference>
<feature type="repeat" description="TPR" evidence="3">
    <location>
        <begin position="790"/>
        <end position="823"/>
    </location>
</feature>
<dbReference type="RefSeq" id="WP_100907752.1">
    <property type="nucleotide sequence ID" value="NZ_CP017768.1"/>
</dbReference>
<feature type="domain" description="Helicase C-terminal" evidence="5">
    <location>
        <begin position="272"/>
        <end position="427"/>
    </location>
</feature>
<dbReference type="SUPFAM" id="SSF48452">
    <property type="entry name" value="TPR-like"/>
    <property type="match status" value="1"/>
</dbReference>
<dbReference type="PROSITE" id="PS51192">
    <property type="entry name" value="HELICASE_ATP_BIND_1"/>
    <property type="match status" value="1"/>
</dbReference>
<keyword evidence="6" id="KW-0347">Helicase</keyword>
<evidence type="ECO:0000313" key="7">
    <source>
        <dbReference type="EMBL" id="NMO08241.1"/>
    </source>
</evidence>
<dbReference type="PANTHER" id="PTHR47957:SF3">
    <property type="entry name" value="ATP-DEPENDENT HELICASE HRQ1"/>
    <property type="match status" value="1"/>
</dbReference>
<reference evidence="6 8" key="1">
    <citation type="submission" date="2016-10" db="EMBL/GenBank/DDBJ databases">
        <title>Comparative genomics between deep and shallow subseafloor isolates.</title>
        <authorList>
            <person name="Ishii S."/>
            <person name="Miller J.R."/>
            <person name="Sutton G."/>
            <person name="Suzuki S."/>
            <person name="Methe B."/>
            <person name="Inagaki F."/>
            <person name="Imachi H."/>
        </authorList>
    </citation>
    <scope>NUCLEOTIDE SEQUENCE [LARGE SCALE GENOMIC DNA]</scope>
    <source>
        <strain evidence="6 8">A8p</strain>
    </source>
</reference>
<dbReference type="InterPro" id="IPR001650">
    <property type="entry name" value="Helicase_C-like"/>
</dbReference>
<dbReference type="Pfam" id="PF22982">
    <property type="entry name" value="WHD_HRQ1"/>
    <property type="match status" value="1"/>
</dbReference>
<evidence type="ECO:0000256" key="3">
    <source>
        <dbReference type="PROSITE-ProRule" id="PRU00339"/>
    </source>
</evidence>
<gene>
    <name evidence="6" type="ORF">BK009_03210</name>
    <name evidence="7" type="ORF">HG719_00130</name>
</gene>
<dbReference type="InterPro" id="IPR011545">
    <property type="entry name" value="DEAD/DEAH_box_helicase_dom"/>
</dbReference>
<dbReference type="Pfam" id="PF13432">
    <property type="entry name" value="TPR_16"/>
    <property type="match status" value="1"/>
</dbReference>
<organism evidence="6 8">
    <name type="scientific">Methanobacterium subterraneum</name>
    <dbReference type="NCBI Taxonomy" id="59277"/>
    <lineage>
        <taxon>Archaea</taxon>
        <taxon>Methanobacteriati</taxon>
        <taxon>Methanobacteriota</taxon>
        <taxon>Methanomada group</taxon>
        <taxon>Methanobacteria</taxon>
        <taxon>Methanobacteriales</taxon>
        <taxon>Methanobacteriaceae</taxon>
        <taxon>Methanobacterium</taxon>
    </lineage>
</organism>
<dbReference type="Gene3D" id="1.25.40.10">
    <property type="entry name" value="Tetratricopeptide repeat domain"/>
    <property type="match status" value="1"/>
</dbReference>
<evidence type="ECO:0000256" key="1">
    <source>
        <dbReference type="ARBA" id="ARBA00022741"/>
    </source>
</evidence>
<dbReference type="PROSITE" id="PS51194">
    <property type="entry name" value="HELICASE_CTER"/>
    <property type="match status" value="1"/>
</dbReference>
<dbReference type="InterPro" id="IPR027417">
    <property type="entry name" value="P-loop_NTPase"/>
</dbReference>
<dbReference type="PROSITE" id="PS50005">
    <property type="entry name" value="TPR"/>
    <property type="match status" value="3"/>
</dbReference>
<proteinExistence type="predicted"/>
<evidence type="ECO:0000313" key="8">
    <source>
        <dbReference type="Proteomes" id="UP000232631"/>
    </source>
</evidence>
<dbReference type="InterPro" id="IPR014001">
    <property type="entry name" value="Helicase_ATP-bd"/>
</dbReference>
<keyword evidence="3" id="KW-0802">TPR repeat</keyword>
<dbReference type="InterPro" id="IPR011990">
    <property type="entry name" value="TPR-like_helical_dom_sf"/>
</dbReference>
<evidence type="ECO:0000259" key="4">
    <source>
        <dbReference type="PROSITE" id="PS51192"/>
    </source>
</evidence>
<dbReference type="SMART" id="SM00487">
    <property type="entry name" value="DEXDc"/>
    <property type="match status" value="1"/>
</dbReference>
<dbReference type="CDD" id="cd18797">
    <property type="entry name" value="SF2_C_Hrq"/>
    <property type="match status" value="1"/>
</dbReference>
<reference evidence="7 9" key="2">
    <citation type="submission" date="2020-04" db="EMBL/GenBank/DDBJ databases">
        <title>Draft genome of Methanobacterium subterraneum isolated from animal feces.</title>
        <authorList>
            <person name="Ouboter H.T."/>
            <person name="Berger S."/>
            <person name="Gungor E."/>
            <person name="Jetten M.S.M."/>
            <person name="Welte C.U."/>
        </authorList>
    </citation>
    <scope>NUCLEOTIDE SEQUENCE [LARGE SCALE GENOMIC DNA]</scope>
    <source>
        <strain evidence="7">HO_2020</strain>
    </source>
</reference>
<dbReference type="GO" id="GO:0003676">
    <property type="term" value="F:nucleic acid binding"/>
    <property type="evidence" value="ECO:0007669"/>
    <property type="project" value="InterPro"/>
</dbReference>
<dbReference type="GO" id="GO:0006289">
    <property type="term" value="P:nucleotide-excision repair"/>
    <property type="evidence" value="ECO:0007669"/>
    <property type="project" value="TreeGrafter"/>
</dbReference>
<dbReference type="InterPro" id="IPR019734">
    <property type="entry name" value="TPR_rpt"/>
</dbReference>
<dbReference type="GO" id="GO:0005524">
    <property type="term" value="F:ATP binding"/>
    <property type="evidence" value="ECO:0007669"/>
    <property type="project" value="UniProtKB-KW"/>
</dbReference>
<evidence type="ECO:0000313" key="6">
    <source>
        <dbReference type="EMBL" id="AUB59768.1"/>
    </source>
</evidence>
<dbReference type="EMBL" id="CP017768">
    <property type="protein sequence ID" value="AUB59768.1"/>
    <property type="molecule type" value="Genomic_DNA"/>
</dbReference>
<evidence type="ECO:0000313" key="9">
    <source>
        <dbReference type="Proteomes" id="UP000591058"/>
    </source>
</evidence>
<dbReference type="Pfam" id="PF00515">
    <property type="entry name" value="TPR_1"/>
    <property type="match status" value="1"/>
</dbReference>
<keyword evidence="6" id="KW-0378">Hydrolase</keyword>
<dbReference type="InterPro" id="IPR018973">
    <property type="entry name" value="MZB"/>
</dbReference>
<dbReference type="CDD" id="cd17923">
    <property type="entry name" value="DEXHc_Hrq1-like"/>
    <property type="match status" value="1"/>
</dbReference>
<feature type="repeat" description="TPR" evidence="3">
    <location>
        <begin position="824"/>
        <end position="857"/>
    </location>
</feature>
<keyword evidence="8" id="KW-1185">Reference proteome</keyword>
<evidence type="ECO:0000259" key="5">
    <source>
        <dbReference type="PROSITE" id="PS51194"/>
    </source>
</evidence>
<feature type="domain" description="Helicase ATP-binding" evidence="4">
    <location>
        <begin position="61"/>
        <end position="240"/>
    </location>
</feature>
<dbReference type="Gene3D" id="3.40.50.300">
    <property type="entry name" value="P-loop containing nucleotide triphosphate hydrolases"/>
    <property type="match status" value="2"/>
</dbReference>
<dbReference type="AlphaFoldDB" id="A0A2H4VNU6"/>
<dbReference type="GeneID" id="35124550"/>
<dbReference type="EMBL" id="JABBYL010000001">
    <property type="protein sequence ID" value="NMO08241.1"/>
    <property type="molecule type" value="Genomic_DNA"/>
</dbReference>
<accession>A0A2H4VNU6</accession>
<dbReference type="PROSITE" id="PS50293">
    <property type="entry name" value="TPR_REGION"/>
    <property type="match status" value="1"/>
</dbReference>
<protein>
    <submittedName>
        <fullName evidence="6">DEAD/DEAH box helicase</fullName>
    </submittedName>
</protein>
<dbReference type="PANTHER" id="PTHR47957">
    <property type="entry name" value="ATP-DEPENDENT HELICASE HRQ1"/>
    <property type="match status" value="1"/>
</dbReference>